<keyword evidence="3" id="KW-1185">Reference proteome</keyword>
<dbReference type="InterPro" id="IPR036390">
    <property type="entry name" value="WH_DNA-bd_sf"/>
</dbReference>
<dbReference type="InterPro" id="IPR007421">
    <property type="entry name" value="Schlafen_AlbA_2_dom"/>
</dbReference>
<dbReference type="SUPFAM" id="SSF46785">
    <property type="entry name" value="Winged helix' DNA-binding domain"/>
    <property type="match status" value="1"/>
</dbReference>
<dbReference type="Pfam" id="PF04326">
    <property type="entry name" value="SLFN_AlbA_2"/>
    <property type="match status" value="1"/>
</dbReference>
<accession>A0A0R1V8V3</accession>
<dbReference type="AlphaFoldDB" id="A0A0R1V8V3"/>
<evidence type="ECO:0000259" key="1">
    <source>
        <dbReference type="Pfam" id="PF04326"/>
    </source>
</evidence>
<organism evidence="2 3">
    <name type="scientific">Limosilactobacillus gastricus DSM 16045</name>
    <dbReference type="NCBI Taxonomy" id="1423749"/>
    <lineage>
        <taxon>Bacteria</taxon>
        <taxon>Bacillati</taxon>
        <taxon>Bacillota</taxon>
        <taxon>Bacilli</taxon>
        <taxon>Lactobacillales</taxon>
        <taxon>Lactobacillaceae</taxon>
        <taxon>Limosilactobacillus</taxon>
    </lineage>
</organism>
<dbReference type="EMBL" id="AZFN01000016">
    <property type="protein sequence ID" value="KRM01605.1"/>
    <property type="molecule type" value="Genomic_DNA"/>
</dbReference>
<dbReference type="PANTHER" id="PTHR30595">
    <property type="entry name" value="GLPR-RELATED TRANSCRIPTIONAL REPRESSOR"/>
    <property type="match status" value="1"/>
</dbReference>
<dbReference type="Gene3D" id="1.10.10.10">
    <property type="entry name" value="Winged helix-like DNA-binding domain superfamily/Winged helix DNA-binding domain"/>
    <property type="match status" value="1"/>
</dbReference>
<evidence type="ECO:0000313" key="2">
    <source>
        <dbReference type="EMBL" id="KRM01605.1"/>
    </source>
</evidence>
<dbReference type="InterPro" id="IPR038475">
    <property type="entry name" value="RecG_C_sf"/>
</dbReference>
<evidence type="ECO:0000313" key="3">
    <source>
        <dbReference type="Proteomes" id="UP000051739"/>
    </source>
</evidence>
<name>A0A0R1V8V3_9LACO</name>
<dbReference type="PANTHER" id="PTHR30595:SF6">
    <property type="entry name" value="SCHLAFEN ALBA-2 DOMAIN-CONTAINING PROTEIN"/>
    <property type="match status" value="1"/>
</dbReference>
<dbReference type="Proteomes" id="UP000051739">
    <property type="component" value="Unassembled WGS sequence"/>
</dbReference>
<protein>
    <submittedName>
        <fullName evidence="2">Transcriptional regulator</fullName>
    </submittedName>
</protein>
<dbReference type="Gene3D" id="3.30.950.30">
    <property type="entry name" value="Schlafen, AAA domain"/>
    <property type="match status" value="1"/>
</dbReference>
<feature type="domain" description="Schlafen AlbA-2" evidence="1">
    <location>
        <begin position="2"/>
        <end position="87"/>
    </location>
</feature>
<gene>
    <name evidence="2" type="ORF">FC60_GL000533</name>
</gene>
<sequence>MSAYANYGTGQIKFGINDEGQVIGIDNPKQTCLDIENRINDSISPQPNYSLSIDNDKIIILEVQEGMEKPYLYKGKAYKRNDTASIPVSRGELNRLTLIGVSSSYDEQPAMVDDLKFTQLRQELLEKAGIDQFNQDILKTLNLYSESSGYNHAAELLADENQFAGIDMVRFGQNESEIRKRKTINHISILTQFHRSITAFRDYYEYEVIKGINREKRQSIPIEAFREAIANTLVHRTWDVAANIQVSMYENRLEVVSPGGLPFGISEAEYLKGYISVPRNPILANVFFRLNYIEMFGTGIKRIQAAYQDSLQQPQFFITENAIRVVLPVVDNQNLTADESLVLEQFTDENLSKRDLVELTGLSSSKINRLLKKLTEENLLIRVGAGRSTKYHH</sequence>
<comment type="caution">
    <text evidence="2">The sequence shown here is derived from an EMBL/GenBank/DDBJ whole genome shotgun (WGS) entry which is preliminary data.</text>
</comment>
<dbReference type="InterPro" id="IPR036388">
    <property type="entry name" value="WH-like_DNA-bd_sf"/>
</dbReference>
<dbReference type="Gene3D" id="3.30.565.60">
    <property type="match status" value="1"/>
</dbReference>
<dbReference type="Pfam" id="PF13749">
    <property type="entry name" value="HATPase_c_4"/>
    <property type="match status" value="1"/>
</dbReference>
<dbReference type="PATRIC" id="fig|1423749.3.peg.537"/>
<proteinExistence type="predicted"/>
<reference evidence="2 3" key="1">
    <citation type="journal article" date="2015" name="Genome Announc.">
        <title>Expanding the biotechnology potential of lactobacilli through comparative genomics of 213 strains and associated genera.</title>
        <authorList>
            <person name="Sun Z."/>
            <person name="Harris H.M."/>
            <person name="McCann A."/>
            <person name="Guo C."/>
            <person name="Argimon S."/>
            <person name="Zhang W."/>
            <person name="Yang X."/>
            <person name="Jeffery I.B."/>
            <person name="Cooney J.C."/>
            <person name="Kagawa T.F."/>
            <person name="Liu W."/>
            <person name="Song Y."/>
            <person name="Salvetti E."/>
            <person name="Wrobel A."/>
            <person name="Rasinkangas P."/>
            <person name="Parkhill J."/>
            <person name="Rea M.C."/>
            <person name="O'Sullivan O."/>
            <person name="Ritari J."/>
            <person name="Douillard F.P."/>
            <person name="Paul Ross R."/>
            <person name="Yang R."/>
            <person name="Briner A.E."/>
            <person name="Felis G.E."/>
            <person name="de Vos W.M."/>
            <person name="Barrangou R."/>
            <person name="Klaenhammer T.R."/>
            <person name="Caufield P.W."/>
            <person name="Cui Y."/>
            <person name="Zhang H."/>
            <person name="O'Toole P.W."/>
        </authorList>
    </citation>
    <scope>NUCLEOTIDE SEQUENCE [LARGE SCALE GENOMIC DNA]</scope>
    <source>
        <strain evidence="2 3">DSM 16045</strain>
    </source>
</reference>
<dbReference type="InterPro" id="IPR038461">
    <property type="entry name" value="Schlafen_AlbA_2_dom_sf"/>
</dbReference>